<dbReference type="Proteomes" id="UP000006073">
    <property type="component" value="Unassembled WGS sequence"/>
</dbReference>
<evidence type="ECO:0000313" key="1">
    <source>
        <dbReference type="EMBL" id="EOZ99335.1"/>
    </source>
</evidence>
<protein>
    <submittedName>
        <fullName evidence="1">Uncharacterized protein</fullName>
    </submittedName>
</protein>
<keyword evidence="2" id="KW-1185">Reference proteome</keyword>
<dbReference type="EMBL" id="ALWO02000014">
    <property type="protein sequence ID" value="EOZ99335.1"/>
    <property type="molecule type" value="Genomic_DNA"/>
</dbReference>
<reference evidence="1 2" key="1">
    <citation type="journal article" date="2013" name="Genome Announc.">
        <title>Draft Genome Sequence of Indibacter alkaliphilus Strain LW1T, Isolated from Lonar Lake, a Haloalkaline Lake in the Buldana District of Maharashtra, India.</title>
        <authorList>
            <person name="Singh A."/>
            <person name="Kumar Jangir P."/>
            <person name="Sharma R."/>
            <person name="Singh A."/>
            <person name="Kumar Pinnaka A."/>
            <person name="Shivaji S."/>
        </authorList>
    </citation>
    <scope>NUCLEOTIDE SEQUENCE [LARGE SCALE GENOMIC DNA]</scope>
    <source>
        <strain evidence="2">CCUG 57479 / KCTC 22604 / LW1</strain>
    </source>
</reference>
<dbReference type="AlphaFoldDB" id="S2DQ40"/>
<comment type="caution">
    <text evidence="1">The sequence shown here is derived from an EMBL/GenBank/DDBJ whole genome shotgun (WGS) entry which is preliminary data.</text>
</comment>
<accession>S2DQ40</accession>
<organism evidence="1 2">
    <name type="scientific">Indibacter alkaliphilus (strain CCUG 57479 / KCTC 22604 / LW1)</name>
    <dbReference type="NCBI Taxonomy" id="1189612"/>
    <lineage>
        <taxon>Bacteria</taxon>
        <taxon>Pseudomonadati</taxon>
        <taxon>Bacteroidota</taxon>
        <taxon>Cytophagia</taxon>
        <taxon>Cytophagales</taxon>
        <taxon>Cyclobacteriaceae</taxon>
    </lineage>
</organism>
<proteinExistence type="predicted"/>
<name>S2DQ40_INDAL</name>
<evidence type="ECO:0000313" key="2">
    <source>
        <dbReference type="Proteomes" id="UP000006073"/>
    </source>
</evidence>
<gene>
    <name evidence="1" type="ORF">A33Q_0713</name>
</gene>
<sequence>MILLFLTLAIIVPYVLILEAAGIDQFDNLVEQMQKDNK</sequence>